<accession>A0A235BC89</accession>
<proteinExistence type="predicted"/>
<gene>
    <name evidence="1" type="ORF">CHM34_02620</name>
</gene>
<evidence type="ECO:0000313" key="1">
    <source>
        <dbReference type="EMBL" id="OYD09888.1"/>
    </source>
</evidence>
<dbReference type="EMBL" id="NOWF01000001">
    <property type="protein sequence ID" value="OYD09888.1"/>
    <property type="molecule type" value="Genomic_DNA"/>
</dbReference>
<reference evidence="1 2" key="1">
    <citation type="submission" date="2017-07" db="EMBL/GenBank/DDBJ databases">
        <title>The genome sequence of Paludifilum halophilum highlights mechanisms for microbial adaptation to high salt environemnts.</title>
        <authorList>
            <person name="Belbahri L."/>
        </authorList>
    </citation>
    <scope>NUCLEOTIDE SEQUENCE [LARGE SCALE GENOMIC DNA]</scope>
    <source>
        <strain evidence="1 2">DSM 102817</strain>
    </source>
</reference>
<protein>
    <submittedName>
        <fullName evidence="1">Uncharacterized protein</fullName>
    </submittedName>
</protein>
<dbReference type="AlphaFoldDB" id="A0A235BC89"/>
<dbReference type="RefSeq" id="WP_094262990.1">
    <property type="nucleotide sequence ID" value="NZ_NOWF01000001.1"/>
</dbReference>
<dbReference type="Proteomes" id="UP000215459">
    <property type="component" value="Unassembled WGS sequence"/>
</dbReference>
<sequence>MEMPNQNSLRYRGVYTKVPNDPSRWRRWEEMGRVLLEDYRRKNGGELPHQIVCREGEREFPRCFQMLQKGGTLTLQGDLNGAHFTFVGKEGQRTPWEMLNRAGFSRGESLLIFYGVREGLEDPVGEEMIETGLQSGGRLVVATYNDKQKHCIDSRWGGAITGAISLEEVHRNGNRFDWPPAMPYLPDPDVKKEEFREAVRLFQERTVQPFVAALHGVLEGVGDSHAGRFDVVLDRAGHDSLAVSASLVRPQTGRVVYCEDMGGRRYSFYAPDVWLDRRRIEMPEATIVGRGNGSARGGFRRIG</sequence>
<keyword evidence="2" id="KW-1185">Reference proteome</keyword>
<organism evidence="1 2">
    <name type="scientific">Paludifilum halophilum</name>
    <dbReference type="NCBI Taxonomy" id="1642702"/>
    <lineage>
        <taxon>Bacteria</taxon>
        <taxon>Bacillati</taxon>
        <taxon>Bacillota</taxon>
        <taxon>Bacilli</taxon>
        <taxon>Bacillales</taxon>
        <taxon>Thermoactinomycetaceae</taxon>
        <taxon>Paludifilum</taxon>
    </lineage>
</organism>
<name>A0A235BC89_9BACL</name>
<comment type="caution">
    <text evidence="1">The sequence shown here is derived from an EMBL/GenBank/DDBJ whole genome shotgun (WGS) entry which is preliminary data.</text>
</comment>
<evidence type="ECO:0000313" key="2">
    <source>
        <dbReference type="Proteomes" id="UP000215459"/>
    </source>
</evidence>
<dbReference type="OrthoDB" id="9803968at2"/>
<dbReference type="Gene3D" id="3.40.50.720">
    <property type="entry name" value="NAD(P)-binding Rossmann-like Domain"/>
    <property type="match status" value="1"/>
</dbReference>